<dbReference type="SUPFAM" id="SSF57903">
    <property type="entry name" value="FYVE/PHD zinc finger"/>
    <property type="match status" value="1"/>
</dbReference>
<evidence type="ECO:0000313" key="7">
    <source>
        <dbReference type="EMBL" id="KAJ7669730.1"/>
    </source>
</evidence>
<accession>A0AAD7CZF9</accession>
<evidence type="ECO:0000256" key="3">
    <source>
        <dbReference type="ARBA" id="ARBA00022833"/>
    </source>
</evidence>
<protein>
    <recommendedName>
        <fullName evidence="6">PHD-type domain-containing protein</fullName>
    </recommendedName>
</protein>
<evidence type="ECO:0000256" key="2">
    <source>
        <dbReference type="ARBA" id="ARBA00022771"/>
    </source>
</evidence>
<evidence type="ECO:0000256" key="5">
    <source>
        <dbReference type="SAM" id="MobiDB-lite"/>
    </source>
</evidence>
<keyword evidence="3" id="KW-0862">Zinc</keyword>
<evidence type="ECO:0000256" key="4">
    <source>
        <dbReference type="PROSITE-ProRule" id="PRU00146"/>
    </source>
</evidence>
<keyword evidence="1" id="KW-0479">Metal-binding</keyword>
<name>A0AAD7CZF9_MYCRO</name>
<organism evidence="7 8">
    <name type="scientific">Mycena rosella</name>
    <name type="common">Pink bonnet</name>
    <name type="synonym">Agaricus rosellus</name>
    <dbReference type="NCBI Taxonomy" id="1033263"/>
    <lineage>
        <taxon>Eukaryota</taxon>
        <taxon>Fungi</taxon>
        <taxon>Dikarya</taxon>
        <taxon>Basidiomycota</taxon>
        <taxon>Agaricomycotina</taxon>
        <taxon>Agaricomycetes</taxon>
        <taxon>Agaricomycetidae</taxon>
        <taxon>Agaricales</taxon>
        <taxon>Marasmiineae</taxon>
        <taxon>Mycenaceae</taxon>
        <taxon>Mycena</taxon>
    </lineage>
</organism>
<evidence type="ECO:0000259" key="6">
    <source>
        <dbReference type="PROSITE" id="PS50016"/>
    </source>
</evidence>
<dbReference type="InterPro" id="IPR013083">
    <property type="entry name" value="Znf_RING/FYVE/PHD"/>
</dbReference>
<dbReference type="Proteomes" id="UP001221757">
    <property type="component" value="Unassembled WGS sequence"/>
</dbReference>
<dbReference type="InterPro" id="IPR019787">
    <property type="entry name" value="Znf_PHD-finger"/>
</dbReference>
<feature type="domain" description="PHD-type" evidence="6">
    <location>
        <begin position="343"/>
        <end position="397"/>
    </location>
</feature>
<proteinExistence type="predicted"/>
<dbReference type="EMBL" id="JARKIE010000185">
    <property type="protein sequence ID" value="KAJ7669730.1"/>
    <property type="molecule type" value="Genomic_DNA"/>
</dbReference>
<reference evidence="7" key="1">
    <citation type="submission" date="2023-03" db="EMBL/GenBank/DDBJ databases">
        <title>Massive genome expansion in bonnet fungi (Mycena s.s.) driven by repeated elements and novel gene families across ecological guilds.</title>
        <authorList>
            <consortium name="Lawrence Berkeley National Laboratory"/>
            <person name="Harder C.B."/>
            <person name="Miyauchi S."/>
            <person name="Viragh M."/>
            <person name="Kuo A."/>
            <person name="Thoen E."/>
            <person name="Andreopoulos B."/>
            <person name="Lu D."/>
            <person name="Skrede I."/>
            <person name="Drula E."/>
            <person name="Henrissat B."/>
            <person name="Morin E."/>
            <person name="Kohler A."/>
            <person name="Barry K."/>
            <person name="LaButti K."/>
            <person name="Morin E."/>
            <person name="Salamov A."/>
            <person name="Lipzen A."/>
            <person name="Mereny Z."/>
            <person name="Hegedus B."/>
            <person name="Baldrian P."/>
            <person name="Stursova M."/>
            <person name="Weitz H."/>
            <person name="Taylor A."/>
            <person name="Grigoriev I.V."/>
            <person name="Nagy L.G."/>
            <person name="Martin F."/>
            <person name="Kauserud H."/>
        </authorList>
    </citation>
    <scope>NUCLEOTIDE SEQUENCE</scope>
    <source>
        <strain evidence="7">CBHHK067</strain>
    </source>
</reference>
<dbReference type="InterPro" id="IPR001965">
    <property type="entry name" value="Znf_PHD"/>
</dbReference>
<dbReference type="GO" id="GO:0008270">
    <property type="term" value="F:zinc ion binding"/>
    <property type="evidence" value="ECO:0007669"/>
    <property type="project" value="UniProtKB-KW"/>
</dbReference>
<comment type="caution">
    <text evidence="7">The sequence shown here is derived from an EMBL/GenBank/DDBJ whole genome shotgun (WGS) entry which is preliminary data.</text>
</comment>
<dbReference type="PROSITE" id="PS50016">
    <property type="entry name" value="ZF_PHD_2"/>
    <property type="match status" value="1"/>
</dbReference>
<evidence type="ECO:0000256" key="1">
    <source>
        <dbReference type="ARBA" id="ARBA00022723"/>
    </source>
</evidence>
<dbReference type="CDD" id="cd15489">
    <property type="entry name" value="PHD_SF"/>
    <property type="match status" value="1"/>
</dbReference>
<dbReference type="SMART" id="SM00249">
    <property type="entry name" value="PHD"/>
    <property type="match status" value="1"/>
</dbReference>
<keyword evidence="8" id="KW-1185">Reference proteome</keyword>
<feature type="region of interest" description="Disordered" evidence="5">
    <location>
        <begin position="246"/>
        <end position="343"/>
    </location>
</feature>
<sequence length="442" mass="49021">MFKRLYYITSARNAALWKAGPAIERAYSSFRMSSVAFKSCTGSSHDHYQVSPVIWRNECQLHKERCAKYKGNMRKWFQDLIRVTKAQPLAIGDIRDKPWNISSTLSPYASNPAASNAGVELGALHHTLPVDDLGEEIIRLRRHETQRHAIRNRATAMRGSLTGLSNSMQGVPSGYFLYAVVYHLDGGEKAQQFFRKEQIGQAQKLGLQFEMDLATKTGIPSAYKLVRPNVVRIPDDDRMWLRSPSSSVDYILSPPDSSPSKRGRQPTASPTKPRASTLSPAKGARRLKPAPTADVEIDDMLIDSITSPAPKAPVKTPRGKGPKPHSAEGTGADTERRSISPSPVFCEGCGMQQPEGDDDDNEVQCGECKLWAHMVCLPPADWDDPEVKFICKRCRVDSFVDIFKPDQILMVPSPLVPDWKAAGVLWYPAEMHASTPNTSFDG</sequence>
<evidence type="ECO:0000313" key="8">
    <source>
        <dbReference type="Proteomes" id="UP001221757"/>
    </source>
</evidence>
<gene>
    <name evidence="7" type="ORF">B0H17DRAFT_1142072</name>
</gene>
<feature type="compositionally biased region" description="Polar residues" evidence="5">
    <location>
        <begin position="266"/>
        <end position="279"/>
    </location>
</feature>
<dbReference type="Pfam" id="PF00628">
    <property type="entry name" value="PHD"/>
    <property type="match status" value="1"/>
</dbReference>
<dbReference type="AlphaFoldDB" id="A0AAD7CZF9"/>
<dbReference type="Gene3D" id="3.30.40.10">
    <property type="entry name" value="Zinc/RING finger domain, C3HC4 (zinc finger)"/>
    <property type="match status" value="1"/>
</dbReference>
<dbReference type="InterPro" id="IPR011011">
    <property type="entry name" value="Znf_FYVE_PHD"/>
</dbReference>
<keyword evidence="2 4" id="KW-0863">Zinc-finger</keyword>